<evidence type="ECO:0000313" key="1">
    <source>
        <dbReference type="EMBL" id="MCW3483133.1"/>
    </source>
</evidence>
<comment type="caution">
    <text evidence="1">The sequence shown here is derived from an EMBL/GenBank/DDBJ whole genome shotgun (WGS) entry which is preliminary data.</text>
</comment>
<name>A0ABT3IGN7_9BACT</name>
<reference evidence="1 2" key="1">
    <citation type="submission" date="2022-10" db="EMBL/GenBank/DDBJ databases">
        <title>Chitinophaga nivalis PC15 sp. nov., isolated from Pyeongchang county, South Korea.</title>
        <authorList>
            <person name="Trinh H.N."/>
        </authorList>
    </citation>
    <scope>NUCLEOTIDE SEQUENCE [LARGE SCALE GENOMIC DNA]</scope>
    <source>
        <strain evidence="1 2">PC14</strain>
    </source>
</reference>
<accession>A0ABT3IGN7</accession>
<sequence length="62" mass="7039">MAPYKSSFNCQVGKDVKRRKSSVFLEKQQYAAGKIKRDNGLMAILEQEGVILLRPEVSKRVV</sequence>
<gene>
    <name evidence="1" type="ORF">OL497_04475</name>
</gene>
<dbReference type="RefSeq" id="WP_264728156.1">
    <property type="nucleotide sequence ID" value="NZ_JAPDNR010000001.1"/>
</dbReference>
<evidence type="ECO:0000313" key="2">
    <source>
        <dbReference type="Proteomes" id="UP001207742"/>
    </source>
</evidence>
<dbReference type="Proteomes" id="UP001207742">
    <property type="component" value="Unassembled WGS sequence"/>
</dbReference>
<proteinExistence type="predicted"/>
<organism evidence="1 2">
    <name type="scientific">Chitinophaga nivalis</name>
    <dbReference type="NCBI Taxonomy" id="2991709"/>
    <lineage>
        <taxon>Bacteria</taxon>
        <taxon>Pseudomonadati</taxon>
        <taxon>Bacteroidota</taxon>
        <taxon>Chitinophagia</taxon>
        <taxon>Chitinophagales</taxon>
        <taxon>Chitinophagaceae</taxon>
        <taxon>Chitinophaga</taxon>
    </lineage>
</organism>
<protein>
    <submittedName>
        <fullName evidence="1">Uncharacterized protein</fullName>
    </submittedName>
</protein>
<dbReference type="EMBL" id="JAPDNS010000001">
    <property type="protein sequence ID" value="MCW3483133.1"/>
    <property type="molecule type" value="Genomic_DNA"/>
</dbReference>
<keyword evidence="2" id="KW-1185">Reference proteome</keyword>